<dbReference type="Gene3D" id="1.10.10.10">
    <property type="entry name" value="Winged helix-like DNA-binding domain superfamily/Winged helix DNA-binding domain"/>
    <property type="match status" value="1"/>
</dbReference>
<dbReference type="InterPro" id="IPR036388">
    <property type="entry name" value="WH-like_DNA-bd_sf"/>
</dbReference>
<dbReference type="CDD" id="cd06170">
    <property type="entry name" value="LuxR_C_like"/>
    <property type="match status" value="1"/>
</dbReference>
<dbReference type="GO" id="GO:0006355">
    <property type="term" value="P:regulation of DNA-templated transcription"/>
    <property type="evidence" value="ECO:0007669"/>
    <property type="project" value="InterPro"/>
</dbReference>
<dbReference type="InterPro" id="IPR000792">
    <property type="entry name" value="Tscrpt_reg_LuxR_C"/>
</dbReference>
<dbReference type="SUPFAM" id="SSF52540">
    <property type="entry name" value="P-loop containing nucleoside triphosphate hydrolases"/>
    <property type="match status" value="1"/>
</dbReference>
<dbReference type="Pfam" id="PF00196">
    <property type="entry name" value="GerE"/>
    <property type="match status" value="1"/>
</dbReference>
<organism evidence="5 6">
    <name type="scientific">Actinophytocola oryzae</name>
    <dbReference type="NCBI Taxonomy" id="502181"/>
    <lineage>
        <taxon>Bacteria</taxon>
        <taxon>Bacillati</taxon>
        <taxon>Actinomycetota</taxon>
        <taxon>Actinomycetes</taxon>
        <taxon>Pseudonocardiales</taxon>
        <taxon>Pseudonocardiaceae</taxon>
    </lineage>
</organism>
<comment type="caution">
    <text evidence="5">The sequence shown here is derived from an EMBL/GenBank/DDBJ whole genome shotgun (WGS) entry which is preliminary data.</text>
</comment>
<dbReference type="InterPro" id="IPR016032">
    <property type="entry name" value="Sig_transdc_resp-reg_C-effctor"/>
</dbReference>
<reference evidence="5 6" key="1">
    <citation type="submission" date="2019-03" db="EMBL/GenBank/DDBJ databases">
        <title>Genomic Encyclopedia of Archaeal and Bacterial Type Strains, Phase II (KMG-II): from individual species to whole genera.</title>
        <authorList>
            <person name="Goeker M."/>
        </authorList>
    </citation>
    <scope>NUCLEOTIDE SEQUENCE [LARGE SCALE GENOMIC DNA]</scope>
    <source>
        <strain evidence="5 6">DSM 45499</strain>
    </source>
</reference>
<keyword evidence="1" id="KW-0805">Transcription regulation</keyword>
<keyword evidence="6" id="KW-1185">Reference proteome</keyword>
<dbReference type="InterPro" id="IPR027417">
    <property type="entry name" value="P-loop_NTPase"/>
</dbReference>
<evidence type="ECO:0000256" key="1">
    <source>
        <dbReference type="ARBA" id="ARBA00023015"/>
    </source>
</evidence>
<dbReference type="EMBL" id="SOCP01000009">
    <property type="protein sequence ID" value="TDV47785.1"/>
    <property type="molecule type" value="Genomic_DNA"/>
</dbReference>
<evidence type="ECO:0000313" key="5">
    <source>
        <dbReference type="EMBL" id="TDV47785.1"/>
    </source>
</evidence>
<evidence type="ECO:0000259" key="4">
    <source>
        <dbReference type="PROSITE" id="PS50043"/>
    </source>
</evidence>
<dbReference type="PANTHER" id="PTHR44688">
    <property type="entry name" value="DNA-BINDING TRANSCRIPTIONAL ACTIVATOR DEVR_DOSR"/>
    <property type="match status" value="1"/>
</dbReference>
<dbReference type="SUPFAM" id="SSF46894">
    <property type="entry name" value="C-terminal effector domain of the bipartite response regulators"/>
    <property type="match status" value="1"/>
</dbReference>
<evidence type="ECO:0000256" key="3">
    <source>
        <dbReference type="ARBA" id="ARBA00023163"/>
    </source>
</evidence>
<evidence type="ECO:0000313" key="6">
    <source>
        <dbReference type="Proteomes" id="UP000294927"/>
    </source>
</evidence>
<proteinExistence type="predicted"/>
<dbReference type="PROSITE" id="PS50043">
    <property type="entry name" value="HTH_LUXR_2"/>
    <property type="match status" value="1"/>
</dbReference>
<protein>
    <submittedName>
        <fullName evidence="5">Regulatory LuxR family protein</fullName>
    </submittedName>
</protein>
<keyword evidence="3" id="KW-0804">Transcription</keyword>
<keyword evidence="2" id="KW-0238">DNA-binding</keyword>
<feature type="domain" description="HTH luxR-type" evidence="4">
    <location>
        <begin position="767"/>
        <end position="832"/>
    </location>
</feature>
<evidence type="ECO:0000256" key="2">
    <source>
        <dbReference type="ARBA" id="ARBA00023125"/>
    </source>
</evidence>
<dbReference type="GO" id="GO:0003677">
    <property type="term" value="F:DNA binding"/>
    <property type="evidence" value="ECO:0007669"/>
    <property type="project" value="UniProtKB-KW"/>
</dbReference>
<name>A0A4R7VFC3_9PSEU</name>
<dbReference type="SMART" id="SM00421">
    <property type="entry name" value="HTH_LUXR"/>
    <property type="match status" value="1"/>
</dbReference>
<gene>
    <name evidence="5" type="ORF">CLV71_10920</name>
</gene>
<dbReference type="AlphaFoldDB" id="A0A4R7VFC3"/>
<accession>A0A4R7VFC3</accession>
<dbReference type="PRINTS" id="PR00038">
    <property type="entry name" value="HTHLUXR"/>
</dbReference>
<dbReference type="PANTHER" id="PTHR44688:SF16">
    <property type="entry name" value="DNA-BINDING TRANSCRIPTIONAL ACTIVATOR DEVR_DOSR"/>
    <property type="match status" value="1"/>
</dbReference>
<sequence>MAERPAPAEPAFPAAGRLFRQLAAFPADALTAAVVGPGGTGKSALLRAIAASYERAGSAPIRIQPDTDLTIIDNASPILVDDAHRLDSAALETLRQRAKDPGTRMIVTYRPWPRPGGLSALGALLSRHHSPIVLGHLDKDEVAVLVERRGKCQATDALVAVVLEQSGGSPMFAGLVTQALLDTGRLDPRQPERFRRPNRISVSPGLAERLRYLLEALEPPIYQLIEALALGAPLDADVLAELLGTDPAGLTDTVEAARATGLLTDSGELIVFVRNLMLRLMPVLRARDMQRRLAEIQLGNGGPVLAAGRRLADAHATGARASEVLAAAADEALRTSPQLAGELFDAAVRAGGSPVTARHAQAAALAGDPARALRLADETLAAKDTTQADRRRAVEVTAAVLAQRGFACRAAELYQRLGEADAIIAVPALLAIGRLDRARAVLAHAPASEHDAPTLTAPAVRLLATGLLATVDGDLPTALSDLTRAAGLLEPAGECVLLPYSPAEIAATVAAQCGETALADATLGQAVAGKVGGGLAQAGLLLLHGWNALARGTLDTVREVLDRVNGPLEPADEVLAAALAAGLARRTDDTPALAESFARARTALIRHPVDLYLLRPLGELAVAAALLGEPAMGPHLDRAHALLAALGDPPLWAAPLHWSLVHAALAAGTRPESAPLEALAARAPHVRCLAEAAICWRRVAAGDVDVAQVRAAATGLRQANLDWDGARLAAAAANRATGDRKATADLMACARALGDTVDPAPARETVDDTATPPLSERELEVGRLVLAGLTHKQIGARLFISAKTVEHHVARMKTRLGVESRDELFNRLRVLLAP</sequence>
<dbReference type="Proteomes" id="UP000294927">
    <property type="component" value="Unassembled WGS sequence"/>
</dbReference>